<dbReference type="KEGG" id="coh:EAV92_21540"/>
<evidence type="ECO:0000313" key="2">
    <source>
        <dbReference type="Proteomes" id="UP000269097"/>
    </source>
</evidence>
<keyword evidence="2" id="KW-1185">Reference proteome</keyword>
<reference evidence="1 2" key="1">
    <citation type="submission" date="2018-10" db="EMBL/GenBank/DDBJ databases">
        <title>Genome Sequence of Cohnella sp.</title>
        <authorList>
            <person name="Srinivasan S."/>
            <person name="Kim M.K."/>
        </authorList>
    </citation>
    <scope>NUCLEOTIDE SEQUENCE [LARGE SCALE GENOMIC DNA]</scope>
    <source>
        <strain evidence="1 2">18JY8-7</strain>
    </source>
</reference>
<dbReference type="AlphaFoldDB" id="A0A3G3K4D5"/>
<accession>A0A3G3K4D5</accession>
<dbReference type="Proteomes" id="UP000269097">
    <property type="component" value="Chromosome"/>
</dbReference>
<sequence length="171" mass="19613">MKKWIAALAAVLAVVLVYGYVWLGSYKMAVKYYDQAEENMNKQRYDIALKGDEAYNRTSKKYEYVGGYEQVLSIWKSPYAWPRPAVYDKAKDKIDEIVNDKLTPEAGVQLVQKYLRQDNAFLPEILVSSTKKLIEQDRKDEAKDVLDMLSDAFGSQPGMQEQIEALNAKLK</sequence>
<name>A0A3G3K4D5_9BACL</name>
<gene>
    <name evidence="1" type="ORF">EAV92_21540</name>
</gene>
<organism evidence="1 2">
    <name type="scientific">Cohnella candidum</name>
    <dbReference type="NCBI Taxonomy" id="2674991"/>
    <lineage>
        <taxon>Bacteria</taxon>
        <taxon>Bacillati</taxon>
        <taxon>Bacillota</taxon>
        <taxon>Bacilli</taxon>
        <taxon>Bacillales</taxon>
        <taxon>Paenibacillaceae</taxon>
        <taxon>Cohnella</taxon>
    </lineage>
</organism>
<protein>
    <submittedName>
        <fullName evidence="1">Uncharacterized protein</fullName>
    </submittedName>
</protein>
<evidence type="ECO:0000313" key="1">
    <source>
        <dbReference type="EMBL" id="AYQ74907.1"/>
    </source>
</evidence>
<proteinExistence type="predicted"/>
<dbReference type="EMBL" id="CP033433">
    <property type="protein sequence ID" value="AYQ74907.1"/>
    <property type="molecule type" value="Genomic_DNA"/>
</dbReference>
<dbReference type="RefSeq" id="WP_123042987.1">
    <property type="nucleotide sequence ID" value="NZ_CP033433.1"/>
</dbReference>